<feature type="transmembrane region" description="Helical" evidence="2">
    <location>
        <begin position="203"/>
        <end position="223"/>
    </location>
</feature>
<evidence type="ECO:0000313" key="4">
    <source>
        <dbReference type="Proteomes" id="UP000623687"/>
    </source>
</evidence>
<keyword evidence="2" id="KW-1133">Transmembrane helix</keyword>
<feature type="region of interest" description="Disordered" evidence="1">
    <location>
        <begin position="60"/>
        <end position="107"/>
    </location>
</feature>
<feature type="compositionally biased region" description="Polar residues" evidence="1">
    <location>
        <begin position="70"/>
        <end position="85"/>
    </location>
</feature>
<reference evidence="3" key="1">
    <citation type="submission" date="2019-07" db="EMBL/GenBank/DDBJ databases">
        <authorList>
            <person name="Palmer J.M."/>
        </authorList>
    </citation>
    <scope>NUCLEOTIDE SEQUENCE</scope>
    <source>
        <strain evidence="3">PC9</strain>
    </source>
</reference>
<keyword evidence="4" id="KW-1185">Reference proteome</keyword>
<dbReference type="PANTHER" id="PTHR37919:SF2">
    <property type="entry name" value="EXPERA DOMAIN-CONTAINING PROTEIN"/>
    <property type="match status" value="1"/>
</dbReference>
<comment type="caution">
    <text evidence="3">The sequence shown here is derived from an EMBL/GenBank/DDBJ whole genome shotgun (WGS) entry which is preliminary data.</text>
</comment>
<evidence type="ECO:0008006" key="5">
    <source>
        <dbReference type="Google" id="ProtNLM"/>
    </source>
</evidence>
<dbReference type="EMBL" id="JACETU010000010">
    <property type="protein sequence ID" value="KAF7419589.1"/>
    <property type="molecule type" value="Genomic_DNA"/>
</dbReference>
<dbReference type="AlphaFoldDB" id="A0A8H6ZKU7"/>
<protein>
    <recommendedName>
        <fullName evidence="5">EXPERA domain-containing protein</fullName>
    </recommendedName>
</protein>
<dbReference type="OrthoDB" id="60858at2759"/>
<accession>A0A8H6ZKU7</accession>
<dbReference type="Proteomes" id="UP000623687">
    <property type="component" value="Unassembled WGS sequence"/>
</dbReference>
<feature type="transmembrane region" description="Helical" evidence="2">
    <location>
        <begin position="116"/>
        <end position="136"/>
    </location>
</feature>
<evidence type="ECO:0000256" key="2">
    <source>
        <dbReference type="SAM" id="Phobius"/>
    </source>
</evidence>
<keyword evidence="2" id="KW-0812">Transmembrane</keyword>
<keyword evidence="2" id="KW-0472">Membrane</keyword>
<feature type="transmembrane region" description="Helical" evidence="2">
    <location>
        <begin position="243"/>
        <end position="264"/>
    </location>
</feature>
<gene>
    <name evidence="3" type="ORF">PC9H_002180</name>
</gene>
<proteinExistence type="predicted"/>
<name>A0A8H6ZKU7_PLEOS</name>
<sequence length="288" mass="32245">MMMPIFSATHASQLDALPANEVDGAGRPGRRKWRTVRTQEGYRSVPAAPWDFDMVAGHHEGLQRDPDANEQVSPSTSATHVTSGASLDWFPDEAPGEPSSSRPKSPSMAYKTRTWISLWFLLTAPVIFWDVGYCFMRPRSMKGGDLHWIWSPYALYQEVDYIYGVKALQEGNGFTLAQSSLNVIETLMNLMYLYLAHVQHSPAAIVVGFAAVVMTLSKTVLYWAQEYFCGFCAVGHNSIRDLVILWIIPNGLWIVFPAIISVVLGKDIARQLYAADRAAKRAMLEKKR</sequence>
<dbReference type="PANTHER" id="PTHR37919">
    <property type="entry name" value="PROTEIN CBG05606"/>
    <property type="match status" value="1"/>
</dbReference>
<evidence type="ECO:0000313" key="3">
    <source>
        <dbReference type="EMBL" id="KAF7419589.1"/>
    </source>
</evidence>
<dbReference type="RefSeq" id="XP_036626443.1">
    <property type="nucleotide sequence ID" value="XM_036771822.1"/>
</dbReference>
<dbReference type="VEuPathDB" id="FungiDB:PC9H_002180"/>
<evidence type="ECO:0000256" key="1">
    <source>
        <dbReference type="SAM" id="MobiDB-lite"/>
    </source>
</evidence>
<organism evidence="3 4">
    <name type="scientific">Pleurotus ostreatus</name>
    <name type="common">Oyster mushroom</name>
    <name type="synonym">White-rot fungus</name>
    <dbReference type="NCBI Taxonomy" id="5322"/>
    <lineage>
        <taxon>Eukaryota</taxon>
        <taxon>Fungi</taxon>
        <taxon>Dikarya</taxon>
        <taxon>Basidiomycota</taxon>
        <taxon>Agaricomycotina</taxon>
        <taxon>Agaricomycetes</taxon>
        <taxon>Agaricomycetidae</taxon>
        <taxon>Agaricales</taxon>
        <taxon>Pleurotineae</taxon>
        <taxon>Pleurotaceae</taxon>
        <taxon>Pleurotus</taxon>
    </lineage>
</organism>
<dbReference type="GeneID" id="59372021"/>